<comment type="similarity">
    <text evidence="2 9">Belongs to the cytochrome P450 family.</text>
</comment>
<dbReference type="STRING" id="3775.A0A1Q3DJE0"/>
<dbReference type="Pfam" id="PF00067">
    <property type="entry name" value="p450"/>
    <property type="match status" value="1"/>
</dbReference>
<accession>A0A1Q3DJE0</accession>
<evidence type="ECO:0000256" key="2">
    <source>
        <dbReference type="ARBA" id="ARBA00010617"/>
    </source>
</evidence>
<dbReference type="InterPro" id="IPR036396">
    <property type="entry name" value="Cyt_P450_sf"/>
</dbReference>
<dbReference type="GO" id="GO:0020037">
    <property type="term" value="F:heme binding"/>
    <property type="evidence" value="ECO:0007669"/>
    <property type="project" value="InterPro"/>
</dbReference>
<dbReference type="GO" id="GO:0016705">
    <property type="term" value="F:oxidoreductase activity, acting on paired donors, with incorporation or reduction of molecular oxygen"/>
    <property type="evidence" value="ECO:0007669"/>
    <property type="project" value="InterPro"/>
</dbReference>
<proteinExistence type="inferred from homology"/>
<keyword evidence="4 8" id="KW-0479">Metal-binding</keyword>
<dbReference type="Proteomes" id="UP000187406">
    <property type="component" value="Unassembled WGS sequence"/>
</dbReference>
<dbReference type="SUPFAM" id="SSF48264">
    <property type="entry name" value="Cytochrome P450"/>
    <property type="match status" value="1"/>
</dbReference>
<dbReference type="InterPro" id="IPR001128">
    <property type="entry name" value="Cyt_P450"/>
</dbReference>
<evidence type="ECO:0000256" key="1">
    <source>
        <dbReference type="ARBA" id="ARBA00001971"/>
    </source>
</evidence>
<keyword evidence="11" id="KW-1185">Reference proteome</keyword>
<keyword evidence="7 9" id="KW-0503">Monooxygenase</keyword>
<sequence>MRKAKEELNSIVGASRKVEESDIDDLQYLQAVVKETLRLHPPAPLLLPRNARQNTNYMGYFIPKDTQIFVNAWTIGRDPNAWEDPLSFKPERFLDSQIDYKEQNYELIPFGAGRRICPGISLAERALHIALASLIHYFDWELGSGTTPEAMDMNESMGLTVRKLVPLKVQPKKRI</sequence>
<keyword evidence="6 8" id="KW-0408">Iron</keyword>
<evidence type="ECO:0000256" key="3">
    <source>
        <dbReference type="ARBA" id="ARBA00022617"/>
    </source>
</evidence>
<dbReference type="PROSITE" id="PS00086">
    <property type="entry name" value="CYTOCHROME_P450"/>
    <property type="match status" value="1"/>
</dbReference>
<evidence type="ECO:0000256" key="9">
    <source>
        <dbReference type="RuleBase" id="RU000461"/>
    </source>
</evidence>
<evidence type="ECO:0000256" key="4">
    <source>
        <dbReference type="ARBA" id="ARBA00022723"/>
    </source>
</evidence>
<dbReference type="InParanoid" id="A0A1Q3DJE0"/>
<dbReference type="FunFam" id="1.10.630.10:FF:000126">
    <property type="entry name" value="Predicted protein"/>
    <property type="match status" value="1"/>
</dbReference>
<name>A0A1Q3DJE0_CEPFO</name>
<dbReference type="PANTHER" id="PTHR47950">
    <property type="entry name" value="CYTOCHROME P450, FAMILY 76, SUBFAMILY C, POLYPEPTIDE 5-RELATED"/>
    <property type="match status" value="1"/>
</dbReference>
<dbReference type="InterPro" id="IPR017972">
    <property type="entry name" value="Cyt_P450_CS"/>
</dbReference>
<evidence type="ECO:0000256" key="7">
    <source>
        <dbReference type="ARBA" id="ARBA00023033"/>
    </source>
</evidence>
<evidence type="ECO:0000313" key="11">
    <source>
        <dbReference type="Proteomes" id="UP000187406"/>
    </source>
</evidence>
<evidence type="ECO:0000313" key="10">
    <source>
        <dbReference type="EMBL" id="GAV92552.1"/>
    </source>
</evidence>
<dbReference type="AlphaFoldDB" id="A0A1Q3DJE0"/>
<keyword evidence="5 9" id="KW-0560">Oxidoreductase</keyword>
<reference evidence="11" key="1">
    <citation type="submission" date="2016-04" db="EMBL/GenBank/DDBJ databases">
        <title>Cephalotus genome sequencing.</title>
        <authorList>
            <person name="Fukushima K."/>
            <person name="Hasebe M."/>
            <person name="Fang X."/>
        </authorList>
    </citation>
    <scope>NUCLEOTIDE SEQUENCE [LARGE SCALE GENOMIC DNA]</scope>
    <source>
        <strain evidence="11">cv. St1</strain>
    </source>
</reference>
<dbReference type="EMBL" id="BDDD01010453">
    <property type="protein sequence ID" value="GAV92552.1"/>
    <property type="molecule type" value="Genomic_DNA"/>
</dbReference>
<comment type="cofactor">
    <cofactor evidence="1 8">
        <name>heme</name>
        <dbReference type="ChEBI" id="CHEBI:30413"/>
    </cofactor>
</comment>
<comment type="caution">
    <text evidence="10">The sequence shown here is derived from an EMBL/GenBank/DDBJ whole genome shotgun (WGS) entry which is preliminary data.</text>
</comment>
<evidence type="ECO:0000256" key="6">
    <source>
        <dbReference type="ARBA" id="ARBA00023004"/>
    </source>
</evidence>
<organism evidence="10 11">
    <name type="scientific">Cephalotus follicularis</name>
    <name type="common">Albany pitcher plant</name>
    <dbReference type="NCBI Taxonomy" id="3775"/>
    <lineage>
        <taxon>Eukaryota</taxon>
        <taxon>Viridiplantae</taxon>
        <taxon>Streptophyta</taxon>
        <taxon>Embryophyta</taxon>
        <taxon>Tracheophyta</taxon>
        <taxon>Spermatophyta</taxon>
        <taxon>Magnoliopsida</taxon>
        <taxon>eudicotyledons</taxon>
        <taxon>Gunneridae</taxon>
        <taxon>Pentapetalae</taxon>
        <taxon>rosids</taxon>
        <taxon>fabids</taxon>
        <taxon>Oxalidales</taxon>
        <taxon>Cephalotaceae</taxon>
        <taxon>Cephalotus</taxon>
    </lineage>
</organism>
<dbReference type="GO" id="GO:0004497">
    <property type="term" value="F:monooxygenase activity"/>
    <property type="evidence" value="ECO:0007669"/>
    <property type="project" value="UniProtKB-KW"/>
</dbReference>
<dbReference type="PRINTS" id="PR00385">
    <property type="entry name" value="P450"/>
</dbReference>
<dbReference type="PANTHER" id="PTHR47950:SF15">
    <property type="entry name" value="CYTOCHROME P450"/>
    <property type="match status" value="1"/>
</dbReference>
<evidence type="ECO:0000256" key="5">
    <source>
        <dbReference type="ARBA" id="ARBA00023002"/>
    </source>
</evidence>
<keyword evidence="3 8" id="KW-0349">Heme</keyword>
<protein>
    <submittedName>
        <fullName evidence="10">p450 domain-containing protein</fullName>
    </submittedName>
</protein>
<dbReference type="PRINTS" id="PR00463">
    <property type="entry name" value="EP450I"/>
</dbReference>
<dbReference type="OrthoDB" id="3934656at2759"/>
<dbReference type="InterPro" id="IPR002401">
    <property type="entry name" value="Cyt_P450_E_grp-I"/>
</dbReference>
<dbReference type="Gene3D" id="1.10.630.10">
    <property type="entry name" value="Cytochrome P450"/>
    <property type="match status" value="1"/>
</dbReference>
<gene>
    <name evidence="10" type="ORF">CFOL_v3_35931</name>
</gene>
<evidence type="ECO:0000256" key="8">
    <source>
        <dbReference type="PIRSR" id="PIRSR602401-1"/>
    </source>
</evidence>
<dbReference type="GO" id="GO:0005506">
    <property type="term" value="F:iron ion binding"/>
    <property type="evidence" value="ECO:0007669"/>
    <property type="project" value="InterPro"/>
</dbReference>
<feature type="binding site" description="axial binding residue" evidence="8">
    <location>
        <position position="117"/>
    </location>
    <ligand>
        <name>heme</name>
        <dbReference type="ChEBI" id="CHEBI:30413"/>
    </ligand>
    <ligandPart>
        <name>Fe</name>
        <dbReference type="ChEBI" id="CHEBI:18248"/>
    </ligandPart>
</feature>